<comment type="caution">
    <text evidence="1">The sequence shown here is derived from an EMBL/GenBank/DDBJ whole genome shotgun (WGS) entry which is preliminary data.</text>
</comment>
<dbReference type="Gene3D" id="3.30.365.10">
    <property type="entry name" value="Aldehyde oxidase/xanthine dehydrogenase, molybdopterin binding domain"/>
    <property type="match status" value="1"/>
</dbReference>
<proteinExistence type="predicted"/>
<reference evidence="1" key="1">
    <citation type="submission" date="2020-09" db="EMBL/GenBank/DDBJ databases">
        <title>Iningainema tapete sp. nov. (Scytonemataceae, Cyanobacteria) from greenhouses in central Florida (USA) produces two types of nodularin with biosynthetic potential for microcystin-LR and anabaenopeptins.</title>
        <authorList>
            <person name="Berthold D.E."/>
            <person name="Lefler F.W."/>
            <person name="Huang I.-S."/>
            <person name="Abdulla H."/>
            <person name="Zimba P.V."/>
            <person name="Laughinghouse H.D. IV."/>
        </authorList>
    </citation>
    <scope>NUCLEOTIDE SEQUENCE</scope>
    <source>
        <strain evidence="1">BLCCT55</strain>
    </source>
</reference>
<protein>
    <submittedName>
        <fullName evidence="1">Uncharacterized protein</fullName>
    </submittedName>
</protein>
<organism evidence="1 2">
    <name type="scientific">Iningainema tapete BLCC-T55</name>
    <dbReference type="NCBI Taxonomy" id="2748662"/>
    <lineage>
        <taxon>Bacteria</taxon>
        <taxon>Bacillati</taxon>
        <taxon>Cyanobacteriota</taxon>
        <taxon>Cyanophyceae</taxon>
        <taxon>Nostocales</taxon>
        <taxon>Scytonemataceae</taxon>
        <taxon>Iningainema tapete</taxon>
    </lineage>
</organism>
<dbReference type="InterPro" id="IPR037165">
    <property type="entry name" value="AldOxase/xan_DH_Mopterin-bd_sf"/>
</dbReference>
<evidence type="ECO:0000313" key="1">
    <source>
        <dbReference type="EMBL" id="MBD2772229.1"/>
    </source>
</evidence>
<dbReference type="Proteomes" id="UP000629098">
    <property type="component" value="Unassembled WGS sequence"/>
</dbReference>
<keyword evidence="2" id="KW-1185">Reference proteome</keyword>
<dbReference type="SUPFAM" id="SSF56003">
    <property type="entry name" value="Molybdenum cofactor-binding domain"/>
    <property type="match status" value="1"/>
</dbReference>
<name>A0A8J7C4X3_9CYAN</name>
<dbReference type="EMBL" id="JACXAE010000036">
    <property type="protein sequence ID" value="MBD2772229.1"/>
    <property type="molecule type" value="Genomic_DNA"/>
</dbReference>
<sequence length="100" mass="10327">MAMLSLHSCGGGTFLVNADIQEIEAFFVEEKDSHVHPIGIKGVGEIGNAGSGAAVIAKCRNVTCNGATCVRGFPPLSNVAFSTGIVVLIADAYIKSISFN</sequence>
<dbReference type="GO" id="GO:0016491">
    <property type="term" value="F:oxidoreductase activity"/>
    <property type="evidence" value="ECO:0007669"/>
    <property type="project" value="InterPro"/>
</dbReference>
<dbReference type="AlphaFoldDB" id="A0A8J7C4X3"/>
<evidence type="ECO:0000313" key="2">
    <source>
        <dbReference type="Proteomes" id="UP000629098"/>
    </source>
</evidence>
<accession>A0A8J7C4X3</accession>
<dbReference type="RefSeq" id="WP_190826539.1">
    <property type="nucleotide sequence ID" value="NZ_CAWPPI010000036.1"/>
</dbReference>
<gene>
    <name evidence="1" type="ORF">ICL16_09085</name>
</gene>